<dbReference type="InterPro" id="IPR027417">
    <property type="entry name" value="P-loop_NTPase"/>
</dbReference>
<name>A0ABD3Q5D9_9STRA</name>
<keyword evidence="4" id="KW-1185">Reference proteome</keyword>
<dbReference type="Proteomes" id="UP001516023">
    <property type="component" value="Unassembled WGS sequence"/>
</dbReference>
<organism evidence="3 4">
    <name type="scientific">Cyclotella cryptica</name>
    <dbReference type="NCBI Taxonomy" id="29204"/>
    <lineage>
        <taxon>Eukaryota</taxon>
        <taxon>Sar</taxon>
        <taxon>Stramenopiles</taxon>
        <taxon>Ochrophyta</taxon>
        <taxon>Bacillariophyta</taxon>
        <taxon>Coscinodiscophyceae</taxon>
        <taxon>Thalassiosirophycidae</taxon>
        <taxon>Stephanodiscales</taxon>
        <taxon>Stephanodiscaceae</taxon>
        <taxon>Cyclotella</taxon>
    </lineage>
</organism>
<dbReference type="InterPro" id="IPR041664">
    <property type="entry name" value="AAA_16"/>
</dbReference>
<proteinExistence type="predicted"/>
<dbReference type="PANTHER" id="PTHR43642">
    <property type="entry name" value="HYBRID SIGNAL TRANSDUCTION HISTIDINE KINASE G"/>
    <property type="match status" value="1"/>
</dbReference>
<dbReference type="SUPFAM" id="SSF52540">
    <property type="entry name" value="P-loop containing nucleoside triphosphate hydrolases"/>
    <property type="match status" value="1"/>
</dbReference>
<sequence length="1406" mass="157493">MSTPRQIGSNANSFTNAYPACVECLKAKAQGTKIDDAKPTVNADVTFRVMASGCLTMDGSPVGNDDSQQHHSFERSTTHQSDSINNEPSLVVSIPLRQWITGALRSNKEGTFRNGTDIPPMYLMSCLQIAHSLSRQLSHSEEFSIERLRSLTLEVADWAGSIAVKLKRDGNDGEGGKDDQKVASLVASAADSELDKLEALLDSICEGDEIDDKALQSICFHHIESAEIFMNHAFGSIKQDGVGIDFRSSEYERQLIHSLGLVFCELFSGGRLKHNAVCSEGISDEQLHPARSFDEGSLPASFRRLDLASSVKLDSHVQENHDGRSHNAGAQKKPLKSMNSFIESLKQLGLPYRLCDLLHNMLDCINGDLSGDDAYKEMSDVTADLRLMIDEPMLFLHDIDVATLSSSGLTLNDNMFLRDAEFALLQNAYLRSTSGSSEFAVISGGSGTGKSHLAFHLGNYITSNGGIFLSIKFDQLMQANPFTAIVSAFNDYCTIFKAMQRPNGVESIAFKLRDALGQDAQLLSKLIPNLSEILDCNTIACDNADNNQDSVHGQKKILYLLIRFIEVISACSKRMLTLFLDDLQWSDDFSLQLLQQIIMLPNDVNRFFFIGCYRDEEMEDDHSFKKMVGNFINYGIRMTAVRLECMDRETLQRMVSTLLCLSPRLVRGLSDIVYHKIKGNPLFVARLLVSLNRDGLLNLSLSRYRWTWDEALIKSRELPDDVASFFSGMISRLPRHVQTALQVLSCFGSAETCELIILEAKLGLELTKPLEFAFSEGFVYKNDDKYQLSHDQIQEALYMMVPVEHQCLAHLQYGLCLVEVFLEKQDDCILFTALGQLNLAGPTVVSDANQSASIATYNLIAGKKAIEMSQFSCAARFFNSGISFLKENHWADHYSLSLEIFGSAAKCALVLGDLTFLAAMSREVDENVHCLDDKLDNMILVMSSLSYESKISESVELGFSILSQLGHELPTNYTPSETMSVIKQTLKDLSDLSDNDLQNYKKMTVKRHLMAMKCLAKLQLTTLQVCPNLQPIVTLKMVNMTIDHGWCGSSPVGFAYFASVLAQCGEMQGCYRFAKLAKSLVHQVGLKEYLGQVISTTTDVLCFFEPLQAVNEHRIQGAAAALGTGDVESACMIKLFYCGTILSTTSNLSSANDVVSQALSYMTRQNHLASYNYVLLLHENILVLLGQVASGTLTEERMTNRHKMNFYYQKMFLFFLLNNYDELKRYGERFFEFRMPSWLLLSSHIEHEFFGGLVSFRIYRETRDILWLERGKQCMSTVKLWAEQGSLWNFEHRLFLLEAEECHCCCDTVGAQTLYQNAIKCAKSHKFVFDEALAYELAGYFYLNTGMTTISLKHLMLSYNKYNEWGACFKVNKLFDFVQAEFGSVTMSSSLGIHVSPECQDTKKRK</sequence>
<protein>
    <recommendedName>
        <fullName evidence="2">Orc1-like AAA ATPase domain-containing protein</fullName>
    </recommendedName>
</protein>
<dbReference type="PANTHER" id="PTHR43642:SF1">
    <property type="entry name" value="HYBRID SIGNAL TRANSDUCTION HISTIDINE KINASE G"/>
    <property type="match status" value="1"/>
</dbReference>
<comment type="caution">
    <text evidence="3">The sequence shown here is derived from an EMBL/GenBank/DDBJ whole genome shotgun (WGS) entry which is preliminary data.</text>
</comment>
<dbReference type="Pfam" id="PF13191">
    <property type="entry name" value="AAA_16"/>
    <property type="match status" value="1"/>
</dbReference>
<dbReference type="InterPro" id="IPR053159">
    <property type="entry name" value="Hybrid_Histidine_Kinase"/>
</dbReference>
<accession>A0ABD3Q5D9</accession>
<evidence type="ECO:0000313" key="4">
    <source>
        <dbReference type="Proteomes" id="UP001516023"/>
    </source>
</evidence>
<evidence type="ECO:0000256" key="1">
    <source>
        <dbReference type="SAM" id="MobiDB-lite"/>
    </source>
</evidence>
<reference evidence="3 4" key="1">
    <citation type="journal article" date="2020" name="G3 (Bethesda)">
        <title>Improved Reference Genome for Cyclotella cryptica CCMP332, a Model for Cell Wall Morphogenesis, Salinity Adaptation, and Lipid Production in Diatoms (Bacillariophyta).</title>
        <authorList>
            <person name="Roberts W.R."/>
            <person name="Downey K.M."/>
            <person name="Ruck E.C."/>
            <person name="Traller J.C."/>
            <person name="Alverson A.J."/>
        </authorList>
    </citation>
    <scope>NUCLEOTIDE SEQUENCE [LARGE SCALE GENOMIC DNA]</scope>
    <source>
        <strain evidence="3 4">CCMP332</strain>
    </source>
</reference>
<feature type="region of interest" description="Disordered" evidence="1">
    <location>
        <begin position="58"/>
        <end position="85"/>
    </location>
</feature>
<dbReference type="EMBL" id="JABMIG020000074">
    <property type="protein sequence ID" value="KAL3795154.1"/>
    <property type="molecule type" value="Genomic_DNA"/>
</dbReference>
<evidence type="ECO:0000259" key="2">
    <source>
        <dbReference type="Pfam" id="PF13191"/>
    </source>
</evidence>
<gene>
    <name evidence="3" type="ORF">HJC23_007382</name>
</gene>
<feature type="compositionally biased region" description="Basic and acidic residues" evidence="1">
    <location>
        <begin position="67"/>
        <end position="77"/>
    </location>
</feature>
<evidence type="ECO:0000313" key="3">
    <source>
        <dbReference type="EMBL" id="KAL3795154.1"/>
    </source>
</evidence>
<feature type="domain" description="Orc1-like AAA ATPase" evidence="2">
    <location>
        <begin position="416"/>
        <end position="604"/>
    </location>
</feature>